<evidence type="ECO:0000313" key="7">
    <source>
        <dbReference type="EMBL" id="KAG2979463.1"/>
    </source>
</evidence>
<comment type="similarity">
    <text evidence="1">Belongs to the syntaxin family.</text>
</comment>
<feature type="transmembrane region" description="Helical" evidence="2">
    <location>
        <begin position="201"/>
        <end position="223"/>
    </location>
</feature>
<dbReference type="FunFam" id="1.20.5.110:FF:000112">
    <property type="entry name" value="Uncharacterized protein"/>
    <property type="match status" value="1"/>
</dbReference>
<evidence type="ECO:0000313" key="11">
    <source>
        <dbReference type="Proteomes" id="UP000251314"/>
    </source>
</evidence>
<evidence type="ECO:0000313" key="4">
    <source>
        <dbReference type="EMBL" id="KAG2855680.1"/>
    </source>
</evidence>
<dbReference type="Proteomes" id="UP000760860">
    <property type="component" value="Unassembled WGS sequence"/>
</dbReference>
<dbReference type="Proteomes" id="UP000697107">
    <property type="component" value="Unassembled WGS sequence"/>
</dbReference>
<proteinExistence type="inferred from homology"/>
<dbReference type="GO" id="GO:0006886">
    <property type="term" value="P:intracellular protein transport"/>
    <property type="evidence" value="ECO:0007669"/>
    <property type="project" value="TreeGrafter"/>
</dbReference>
<dbReference type="Proteomes" id="UP000688947">
    <property type="component" value="Unassembled WGS sequence"/>
</dbReference>
<keyword evidence="11" id="KW-1185">Reference proteome</keyword>
<evidence type="ECO:0000313" key="9">
    <source>
        <dbReference type="EMBL" id="KAG6962200.1"/>
    </source>
</evidence>
<dbReference type="GO" id="GO:0006906">
    <property type="term" value="P:vesicle fusion"/>
    <property type="evidence" value="ECO:0007669"/>
    <property type="project" value="TreeGrafter"/>
</dbReference>
<dbReference type="Gene3D" id="1.20.5.110">
    <property type="match status" value="1"/>
</dbReference>
<dbReference type="Proteomes" id="UP000774804">
    <property type="component" value="Unassembled WGS sequence"/>
</dbReference>
<sequence length="224" mass="24448">MMADHTPLQDISTLEDASALLDKLRALTSNISEAALSPTLKTEQDYITGVVPQLDEATGTYQALATFLREHKRGKAETGGFRDVQRAFVNVMQDLQSAQRQAAARREALCDADFLAGNGSVAISAQEIQTAKEEVLEAGEIAQEAAAVNALFRQVGTLVSEQGHGVDQIATKVEAVRVEIGKGVDELQHARQLQREARQKYLWYLCLFTLILAAIIIPLVFALK</sequence>
<reference evidence="4" key="2">
    <citation type="submission" date="2018-10" db="EMBL/GenBank/DDBJ databases">
        <title>Effector identification in a new, highly contiguous assembly of the strawberry crown rot pathogen Phytophthora cactorum.</title>
        <authorList>
            <person name="Armitage A.D."/>
            <person name="Nellist C.F."/>
            <person name="Bates H."/>
            <person name="Vickerstaff R.J."/>
            <person name="Harrison R.J."/>
        </authorList>
    </citation>
    <scope>NUCLEOTIDE SEQUENCE</scope>
    <source>
        <strain evidence="4">15-7</strain>
        <strain evidence="5">4032</strain>
        <strain evidence="6">4040</strain>
        <strain evidence="7">P415</strain>
        <strain evidence="8">P421</strain>
    </source>
</reference>
<dbReference type="InterPro" id="IPR045242">
    <property type="entry name" value="Syntaxin"/>
</dbReference>
<dbReference type="GO" id="GO:0000149">
    <property type="term" value="F:SNARE binding"/>
    <property type="evidence" value="ECO:0007669"/>
    <property type="project" value="TreeGrafter"/>
</dbReference>
<dbReference type="GO" id="GO:0012505">
    <property type="term" value="C:endomembrane system"/>
    <property type="evidence" value="ECO:0007669"/>
    <property type="project" value="TreeGrafter"/>
</dbReference>
<organism evidence="10 11">
    <name type="scientific">Phytophthora cactorum</name>
    <dbReference type="NCBI Taxonomy" id="29920"/>
    <lineage>
        <taxon>Eukaryota</taxon>
        <taxon>Sar</taxon>
        <taxon>Stramenopiles</taxon>
        <taxon>Oomycota</taxon>
        <taxon>Peronosporomycetes</taxon>
        <taxon>Peronosporales</taxon>
        <taxon>Peronosporaceae</taxon>
        <taxon>Phytophthora</taxon>
    </lineage>
</organism>
<dbReference type="PANTHER" id="PTHR19957">
    <property type="entry name" value="SYNTAXIN"/>
    <property type="match status" value="1"/>
</dbReference>
<dbReference type="SUPFAM" id="SSF47661">
    <property type="entry name" value="t-snare proteins"/>
    <property type="match status" value="1"/>
</dbReference>
<dbReference type="Proteomes" id="UP000735874">
    <property type="component" value="Unassembled WGS sequence"/>
</dbReference>
<gene>
    <name evidence="9" type="ORF">JG687_00007281</name>
    <name evidence="10" type="ORF">PC110_g14711</name>
    <name evidence="4" type="ORF">PC113_g12227</name>
    <name evidence="5" type="ORF">PC115_g11107</name>
    <name evidence="6" type="ORF">PC117_g12352</name>
    <name evidence="7" type="ORF">PC118_g11748</name>
    <name evidence="8" type="ORF">PC129_g11129</name>
</gene>
<accession>A0A329RWC1</accession>
<evidence type="ECO:0000256" key="1">
    <source>
        <dbReference type="ARBA" id="ARBA00009063"/>
    </source>
</evidence>
<dbReference type="Proteomes" id="UP000251314">
    <property type="component" value="Unassembled WGS sequence"/>
</dbReference>
<dbReference type="EMBL" id="RCMI01000342">
    <property type="protein sequence ID" value="KAG2916234.1"/>
    <property type="molecule type" value="Genomic_DNA"/>
</dbReference>
<protein>
    <recommendedName>
        <fullName evidence="3">t-SNARE coiled-coil homology domain-containing protein</fullName>
    </recommendedName>
</protein>
<feature type="domain" description="T-SNARE coiled-coil homology" evidence="3">
    <location>
        <begin position="128"/>
        <end position="190"/>
    </location>
</feature>
<dbReference type="EMBL" id="RCMK01000337">
    <property type="protein sequence ID" value="KAG2935748.1"/>
    <property type="molecule type" value="Genomic_DNA"/>
</dbReference>
<reference evidence="10 11" key="1">
    <citation type="submission" date="2018-01" db="EMBL/GenBank/DDBJ databases">
        <title>Draft genome of the strawberry crown rot pathogen Phytophthora cactorum.</title>
        <authorList>
            <person name="Armitage A.D."/>
            <person name="Lysoe E."/>
            <person name="Nellist C.F."/>
            <person name="Harrison R.J."/>
            <person name="Brurberg M.B."/>
        </authorList>
    </citation>
    <scope>NUCLEOTIDE SEQUENCE [LARGE SCALE GENOMIC DNA]</scope>
    <source>
        <strain evidence="10 11">10300</strain>
    </source>
</reference>
<evidence type="ECO:0000313" key="10">
    <source>
        <dbReference type="EMBL" id="RAW28924.1"/>
    </source>
</evidence>
<keyword evidence="2" id="KW-1133">Transmembrane helix</keyword>
<dbReference type="OrthoDB" id="364348at2759"/>
<dbReference type="InterPro" id="IPR010989">
    <property type="entry name" value="SNARE"/>
</dbReference>
<name>A0A329RWC1_9STRA</name>
<evidence type="ECO:0000259" key="3">
    <source>
        <dbReference type="PROSITE" id="PS50192"/>
    </source>
</evidence>
<evidence type="ECO:0000256" key="2">
    <source>
        <dbReference type="SAM" id="Phobius"/>
    </source>
</evidence>
<dbReference type="EMBL" id="RCML01000362">
    <property type="protein sequence ID" value="KAG2979463.1"/>
    <property type="molecule type" value="Genomic_DNA"/>
</dbReference>
<dbReference type="InterPro" id="IPR000727">
    <property type="entry name" value="T_SNARE_dom"/>
</dbReference>
<dbReference type="GO" id="GO:0031201">
    <property type="term" value="C:SNARE complex"/>
    <property type="evidence" value="ECO:0007669"/>
    <property type="project" value="TreeGrafter"/>
</dbReference>
<evidence type="ECO:0000313" key="6">
    <source>
        <dbReference type="EMBL" id="KAG2935748.1"/>
    </source>
</evidence>
<evidence type="ECO:0000313" key="5">
    <source>
        <dbReference type="EMBL" id="KAG2916234.1"/>
    </source>
</evidence>
<keyword evidence="2" id="KW-0812">Transmembrane</keyword>
<dbReference type="EMBL" id="MJFZ01000460">
    <property type="protein sequence ID" value="RAW28924.1"/>
    <property type="molecule type" value="Genomic_DNA"/>
</dbReference>
<dbReference type="STRING" id="29920.A0A329RWC1"/>
<dbReference type="PANTHER" id="PTHR19957:SF38">
    <property type="entry name" value="LD27581P"/>
    <property type="match status" value="1"/>
</dbReference>
<dbReference type="EMBL" id="RCMG01000365">
    <property type="protein sequence ID" value="KAG2855680.1"/>
    <property type="molecule type" value="Genomic_DNA"/>
</dbReference>
<reference evidence="9" key="3">
    <citation type="submission" date="2021-01" db="EMBL/GenBank/DDBJ databases">
        <title>Phytophthora aleatoria, a newly-described species from Pinus radiata is distinct from Phytophthora cactorum isolates based on comparative genomics.</title>
        <authorList>
            <person name="Mcdougal R."/>
            <person name="Panda P."/>
            <person name="Williams N."/>
            <person name="Studholme D.J."/>
        </authorList>
    </citation>
    <scope>NUCLEOTIDE SEQUENCE</scope>
    <source>
        <strain evidence="9">NZFS 3830</strain>
    </source>
</reference>
<dbReference type="PROSITE" id="PS50192">
    <property type="entry name" value="T_SNARE"/>
    <property type="match status" value="1"/>
</dbReference>
<dbReference type="GO" id="GO:0048278">
    <property type="term" value="P:vesicle docking"/>
    <property type="evidence" value="ECO:0007669"/>
    <property type="project" value="TreeGrafter"/>
</dbReference>
<dbReference type="Proteomes" id="UP000736787">
    <property type="component" value="Unassembled WGS sequence"/>
</dbReference>
<dbReference type="EMBL" id="JAENGZ010000317">
    <property type="protein sequence ID" value="KAG6962200.1"/>
    <property type="molecule type" value="Genomic_DNA"/>
</dbReference>
<evidence type="ECO:0000313" key="8">
    <source>
        <dbReference type="EMBL" id="KAG3218070.1"/>
    </source>
</evidence>
<dbReference type="GO" id="GO:0005484">
    <property type="term" value="F:SNAP receptor activity"/>
    <property type="evidence" value="ECO:0007669"/>
    <property type="project" value="TreeGrafter"/>
</dbReference>
<dbReference type="EMBL" id="RCMV01000385">
    <property type="protein sequence ID" value="KAG3218070.1"/>
    <property type="molecule type" value="Genomic_DNA"/>
</dbReference>
<dbReference type="AlphaFoldDB" id="A0A329RWC1"/>
<comment type="caution">
    <text evidence="10">The sequence shown here is derived from an EMBL/GenBank/DDBJ whole genome shotgun (WGS) entry which is preliminary data.</text>
</comment>
<keyword evidence="2" id="KW-0472">Membrane</keyword>
<dbReference type="VEuPathDB" id="FungiDB:PC110_g14711"/>